<evidence type="ECO:0000313" key="2">
    <source>
        <dbReference type="Proteomes" id="UP000323720"/>
    </source>
</evidence>
<dbReference type="RefSeq" id="WP_148402692.1">
    <property type="nucleotide sequence ID" value="NZ_VSKK01000001.1"/>
</dbReference>
<dbReference type="EMBL" id="VSKK01000001">
    <property type="protein sequence ID" value="TYB78955.1"/>
    <property type="molecule type" value="Genomic_DNA"/>
</dbReference>
<comment type="caution">
    <text evidence="1">The sequence shown here is derived from an EMBL/GenBank/DDBJ whole genome shotgun (WGS) entry which is preliminary data.</text>
</comment>
<dbReference type="Proteomes" id="UP000323720">
    <property type="component" value="Unassembled WGS sequence"/>
</dbReference>
<protein>
    <submittedName>
        <fullName evidence="1">Uncharacterized protein</fullName>
    </submittedName>
</protein>
<keyword evidence="2" id="KW-1185">Reference proteome</keyword>
<accession>A0A5D0RDX7</accession>
<evidence type="ECO:0000313" key="1">
    <source>
        <dbReference type="EMBL" id="TYB78955.1"/>
    </source>
</evidence>
<proteinExistence type="predicted"/>
<organism evidence="1 2">
    <name type="scientific">Bizionia myxarmorum</name>
    <dbReference type="NCBI Taxonomy" id="291186"/>
    <lineage>
        <taxon>Bacteria</taxon>
        <taxon>Pseudomonadati</taxon>
        <taxon>Bacteroidota</taxon>
        <taxon>Flavobacteriia</taxon>
        <taxon>Flavobacteriales</taxon>
        <taxon>Flavobacteriaceae</taxon>
        <taxon>Bizionia</taxon>
    </lineage>
</organism>
<dbReference type="OrthoDB" id="86940at2"/>
<sequence length="218" mass="25443">MKTTIYILFFIFNVNAYGQEASHVNQNNIIEEKMGDLDNDGIDEKVIISETNSLTDFGNVREIRILKNEEGKWVEWVKTQNAILKSEEGGMMGDPFQGIEILDGVLNISFFGGSSWKWSYTDKYRFQNNQFELIGYTSTYFKLCEHWSSVDFNLITGKLICKKEYEACENQESEIYKKENETFYKKGVYLTLENRQEKEIKIVTPIYGREIYIANGMQ</sequence>
<gene>
    <name evidence="1" type="ORF">ES674_04045</name>
</gene>
<name>A0A5D0RDX7_9FLAO</name>
<reference evidence="1 2" key="1">
    <citation type="submission" date="2019-08" db="EMBL/GenBank/DDBJ databases">
        <title>Genomes of Antarctic Bizionia species.</title>
        <authorList>
            <person name="Bowman J.P."/>
        </authorList>
    </citation>
    <scope>NUCLEOTIDE SEQUENCE [LARGE SCALE GENOMIC DNA]</scope>
    <source>
        <strain evidence="1 2">ADA-4</strain>
    </source>
</reference>
<dbReference type="AlphaFoldDB" id="A0A5D0RDX7"/>